<dbReference type="EMBL" id="CP001349">
    <property type="protein sequence ID" value="ACL61036.1"/>
    <property type="molecule type" value="Genomic_DNA"/>
</dbReference>
<reference evidence="2 3" key="1">
    <citation type="submission" date="2009-01" db="EMBL/GenBank/DDBJ databases">
        <title>Complete sequence of chromosome of Methylobacterium nodulans ORS 2060.</title>
        <authorList>
            <consortium name="US DOE Joint Genome Institute"/>
            <person name="Lucas S."/>
            <person name="Copeland A."/>
            <person name="Lapidus A."/>
            <person name="Glavina del Rio T."/>
            <person name="Dalin E."/>
            <person name="Tice H."/>
            <person name="Bruce D."/>
            <person name="Goodwin L."/>
            <person name="Pitluck S."/>
            <person name="Sims D."/>
            <person name="Brettin T."/>
            <person name="Detter J.C."/>
            <person name="Han C."/>
            <person name="Larimer F."/>
            <person name="Land M."/>
            <person name="Hauser L."/>
            <person name="Kyrpides N."/>
            <person name="Ivanova N."/>
            <person name="Marx C.J."/>
            <person name="Richardson P."/>
        </authorList>
    </citation>
    <scope>NUCLEOTIDE SEQUENCE [LARGE SCALE GENOMIC DNA]</scope>
    <source>
        <strain evidence="3">LMG 21967 / CNCM I-2342 / ORS 2060</strain>
    </source>
</reference>
<evidence type="ECO:0000313" key="2">
    <source>
        <dbReference type="EMBL" id="ACL61036.1"/>
    </source>
</evidence>
<gene>
    <name evidence="2" type="ordered locus">Mnod_6229</name>
</gene>
<dbReference type="KEGG" id="mno:Mnod_6229"/>
<dbReference type="AlphaFoldDB" id="B8IAJ1"/>
<proteinExistence type="predicted"/>
<feature type="chain" id="PRO_5002874227" evidence="1">
    <location>
        <begin position="23"/>
        <end position="125"/>
    </location>
</feature>
<keyword evidence="1" id="KW-0732">Signal</keyword>
<dbReference type="STRING" id="460265.Mnod_6229"/>
<dbReference type="RefSeq" id="WP_015932619.1">
    <property type="nucleotide sequence ID" value="NC_011894.1"/>
</dbReference>
<sequence>MNRRSLLAMLGLAPVAAPVALAAAKQAVHETTLISSAAHIENLMVGGYAGGLSDVVIDGTRISCDSIRADRITCGSLPDEDFIAGAVRAGRIPCGSITPGRLFETRIDPFCTDQDRLIGALSFGA</sequence>
<evidence type="ECO:0000313" key="3">
    <source>
        <dbReference type="Proteomes" id="UP000008207"/>
    </source>
</evidence>
<keyword evidence="3" id="KW-1185">Reference proteome</keyword>
<feature type="signal peptide" evidence="1">
    <location>
        <begin position="1"/>
        <end position="22"/>
    </location>
</feature>
<accession>B8IAJ1</accession>
<dbReference type="Proteomes" id="UP000008207">
    <property type="component" value="Chromosome"/>
</dbReference>
<protein>
    <submittedName>
        <fullName evidence="2">Uncharacterized protein</fullName>
    </submittedName>
</protein>
<dbReference type="HOGENOM" id="CLU_2001208_0_0_5"/>
<organism evidence="2 3">
    <name type="scientific">Methylobacterium nodulans (strain LMG 21967 / CNCM I-2342 / ORS 2060)</name>
    <dbReference type="NCBI Taxonomy" id="460265"/>
    <lineage>
        <taxon>Bacteria</taxon>
        <taxon>Pseudomonadati</taxon>
        <taxon>Pseudomonadota</taxon>
        <taxon>Alphaproteobacteria</taxon>
        <taxon>Hyphomicrobiales</taxon>
        <taxon>Methylobacteriaceae</taxon>
        <taxon>Methylobacterium</taxon>
    </lineage>
</organism>
<name>B8IAJ1_METNO</name>
<evidence type="ECO:0000256" key="1">
    <source>
        <dbReference type="SAM" id="SignalP"/>
    </source>
</evidence>